<proteinExistence type="predicted"/>
<name>A0ABP9AQU7_9SPHI</name>
<keyword evidence="1" id="KW-0812">Transmembrane</keyword>
<accession>A0ABP9AQU7</accession>
<feature type="transmembrane region" description="Helical" evidence="1">
    <location>
        <begin position="395"/>
        <end position="416"/>
    </location>
</feature>
<protein>
    <recommendedName>
        <fullName evidence="4">DUF3999 domain-containing protein</fullName>
    </recommendedName>
</protein>
<keyword evidence="3" id="KW-1185">Reference proteome</keyword>
<keyword evidence="1" id="KW-0472">Membrane</keyword>
<evidence type="ECO:0008006" key="4">
    <source>
        <dbReference type="Google" id="ProtNLM"/>
    </source>
</evidence>
<dbReference type="EMBL" id="BAABIQ010000005">
    <property type="protein sequence ID" value="GAA4784393.1"/>
    <property type="molecule type" value="Genomic_DNA"/>
</dbReference>
<evidence type="ECO:0000313" key="3">
    <source>
        <dbReference type="Proteomes" id="UP001501411"/>
    </source>
</evidence>
<comment type="caution">
    <text evidence="2">The sequence shown here is derived from an EMBL/GenBank/DDBJ whole genome shotgun (WGS) entry which is preliminary data.</text>
</comment>
<evidence type="ECO:0000256" key="1">
    <source>
        <dbReference type="SAM" id="Phobius"/>
    </source>
</evidence>
<dbReference type="Proteomes" id="UP001501411">
    <property type="component" value="Unassembled WGS sequence"/>
</dbReference>
<sequence length="425" mass="49171">MRTTKLYKIFIVCFFCAVALLFVKAYAQKGNFEWQATIKPVPQNGFYHLSLSPSIIGLSAQPQMGDIRIFQDQQEIPYFIRENEPQAASSFDTLTVLSYRQYDHPKHSELIVGNTNKKQLNQLLVFMNNASTDKDMQLSGSYDQKKWYAVRETFPLSNTIVRSTGTEMVALLQLPATSYAYYKLSISDSLSAPLYITKVGLDTLPSKKENPYLDQLPEARLKQVKARQASTSLWQLSYDQAMLIQQLNLEVSSPKLFRREITVLSKEVYRDRRGRNKEDYVVVGRGVLLPDQSVLTLDNEVKAKQLYIEVNDEDNVPLNFQKITGWQRRYDLITYLEMGKEYRFVFGNPTIAAPHYDLSYFAHTIQDQTPPLTLETFQRLKQPTTEEPRVFKTVYWFWAGLVLVLTLLLWMSNNLLKEMKRKKGA</sequence>
<evidence type="ECO:0000313" key="2">
    <source>
        <dbReference type="EMBL" id="GAA4784393.1"/>
    </source>
</evidence>
<organism evidence="2 3">
    <name type="scientific">Olivibacter ginsenosidimutans</name>
    <dbReference type="NCBI Taxonomy" id="1176537"/>
    <lineage>
        <taxon>Bacteria</taxon>
        <taxon>Pseudomonadati</taxon>
        <taxon>Bacteroidota</taxon>
        <taxon>Sphingobacteriia</taxon>
        <taxon>Sphingobacteriales</taxon>
        <taxon>Sphingobacteriaceae</taxon>
        <taxon>Olivibacter</taxon>
    </lineage>
</organism>
<gene>
    <name evidence="2" type="ORF">GCM10023231_10120</name>
</gene>
<keyword evidence="1" id="KW-1133">Transmembrane helix</keyword>
<reference evidence="3" key="1">
    <citation type="journal article" date="2019" name="Int. J. Syst. Evol. Microbiol.">
        <title>The Global Catalogue of Microorganisms (GCM) 10K type strain sequencing project: providing services to taxonomists for standard genome sequencing and annotation.</title>
        <authorList>
            <consortium name="The Broad Institute Genomics Platform"/>
            <consortium name="The Broad Institute Genome Sequencing Center for Infectious Disease"/>
            <person name="Wu L."/>
            <person name="Ma J."/>
        </authorList>
    </citation>
    <scope>NUCLEOTIDE SEQUENCE [LARGE SCALE GENOMIC DNA]</scope>
    <source>
        <strain evidence="3">JCM 18200</strain>
    </source>
</reference>